<dbReference type="Proteomes" id="UP001549291">
    <property type="component" value="Unassembled WGS sequence"/>
</dbReference>
<evidence type="ECO:0000313" key="3">
    <source>
        <dbReference type="EMBL" id="MET4722523.1"/>
    </source>
</evidence>
<evidence type="ECO:0000256" key="1">
    <source>
        <dbReference type="ARBA" id="ARBA00008769"/>
    </source>
</evidence>
<comment type="similarity">
    <text evidence="1 2">Belongs to the OprB family.</text>
</comment>
<name>A0ABV2S006_BRAJP</name>
<protein>
    <submittedName>
        <fullName evidence="3">Porin</fullName>
    </submittedName>
</protein>
<accession>A0ABV2S006</accession>
<organism evidence="3 4">
    <name type="scientific">Bradyrhizobium japonicum</name>
    <dbReference type="NCBI Taxonomy" id="375"/>
    <lineage>
        <taxon>Bacteria</taxon>
        <taxon>Pseudomonadati</taxon>
        <taxon>Pseudomonadota</taxon>
        <taxon>Alphaproteobacteria</taxon>
        <taxon>Hyphomicrobiales</taxon>
        <taxon>Nitrobacteraceae</taxon>
        <taxon>Bradyrhizobium</taxon>
    </lineage>
</organism>
<sequence>MIGTSHRFALRNAAAIVLAATVASTSALAGAKDESAAEWLAPKWFNEWHDGLANKGLNFGATYIADNIANVSGGVKRGAIHFGRLDLSVDADLDKLVGWTGGRFYANAFVIYGQGLSRNYVMNLATISEIEALPDQRLYNAYFEQSFFGDRLNIRAGQQAADVEFFDSQTDDLFINGTFGWPAIKASNLPAGGPAPPIAVPGIRIKAALTENITAFGAVFNGDPSGPGEADPQLRDHHGLAFRVNDPPWVIGQVRLNYDIDIGGRPLAGNFTPGAWKHYGSFDSQRFAAEGLSIADPGGSGVPARLRGNYGIFAVIEQVLYRPPEVKDNTTSASLPGITAFGRIAYSPPDRNLIDLYVDGGIGFVGFTPGRPLDRFGVAMAYMRISNAARNLDLDTQAFTGIRSPVRSNETLIEMIYEAHIKPGWLIAPYFQYVFRPSGGIPNPNNPTGVSRIGDAAVFGVTTTIRY</sequence>
<dbReference type="PANTHER" id="PTHR37944">
    <property type="entry name" value="PORIN B"/>
    <property type="match status" value="1"/>
</dbReference>
<dbReference type="Pfam" id="PF04966">
    <property type="entry name" value="OprB"/>
    <property type="match status" value="1"/>
</dbReference>
<evidence type="ECO:0000313" key="4">
    <source>
        <dbReference type="Proteomes" id="UP001549291"/>
    </source>
</evidence>
<keyword evidence="2" id="KW-0732">Signal</keyword>
<gene>
    <name evidence="3" type="ORF">ABIF63_006629</name>
</gene>
<reference evidence="3 4" key="1">
    <citation type="submission" date="2024-06" db="EMBL/GenBank/DDBJ databases">
        <title>Genomic Encyclopedia of Type Strains, Phase V (KMG-V): Genome sequencing to study the core and pangenomes of soil and plant-associated prokaryotes.</title>
        <authorList>
            <person name="Whitman W."/>
        </authorList>
    </citation>
    <scope>NUCLEOTIDE SEQUENCE [LARGE SCALE GENOMIC DNA]</scope>
    <source>
        <strain evidence="3 4">USDA 160</strain>
    </source>
</reference>
<comment type="caution">
    <text evidence="3">The sequence shown here is derived from an EMBL/GenBank/DDBJ whole genome shotgun (WGS) entry which is preliminary data.</text>
</comment>
<dbReference type="EMBL" id="JBEPTQ010000002">
    <property type="protein sequence ID" value="MET4722523.1"/>
    <property type="molecule type" value="Genomic_DNA"/>
</dbReference>
<feature type="chain" id="PRO_5045012101" evidence="2">
    <location>
        <begin position="30"/>
        <end position="467"/>
    </location>
</feature>
<evidence type="ECO:0000256" key="2">
    <source>
        <dbReference type="RuleBase" id="RU363072"/>
    </source>
</evidence>
<proteinExistence type="inferred from homology"/>
<dbReference type="InterPro" id="IPR038673">
    <property type="entry name" value="OprB_sf"/>
</dbReference>
<dbReference type="InterPro" id="IPR007049">
    <property type="entry name" value="Carb-sel_porin_OprB"/>
</dbReference>
<dbReference type="Gene3D" id="2.40.160.180">
    <property type="entry name" value="Carbohydrate-selective porin OprB"/>
    <property type="match status" value="1"/>
</dbReference>
<feature type="signal peptide" evidence="2">
    <location>
        <begin position="1"/>
        <end position="29"/>
    </location>
</feature>
<dbReference type="PANTHER" id="PTHR37944:SF1">
    <property type="entry name" value="PORIN B"/>
    <property type="match status" value="1"/>
</dbReference>
<keyword evidence="4" id="KW-1185">Reference proteome</keyword>
<dbReference type="InterPro" id="IPR052932">
    <property type="entry name" value="OprB_Porin"/>
</dbReference>
<dbReference type="RefSeq" id="WP_248888163.1">
    <property type="nucleotide sequence ID" value="NZ_CP066351.1"/>
</dbReference>